<dbReference type="SUPFAM" id="SSF52540">
    <property type="entry name" value="P-loop containing nucleoside triphosphate hydrolases"/>
    <property type="match status" value="1"/>
</dbReference>
<dbReference type="Pfam" id="PF00005">
    <property type="entry name" value="ABC_tran"/>
    <property type="match status" value="1"/>
</dbReference>
<accession>A0A1X4G6V8</accession>
<keyword evidence="2" id="KW-0547">Nucleotide-binding</keyword>
<proteinExistence type="predicted"/>
<dbReference type="InterPro" id="IPR027417">
    <property type="entry name" value="P-loop_NTPase"/>
</dbReference>
<dbReference type="PROSITE" id="PS00211">
    <property type="entry name" value="ABC_TRANSPORTER_1"/>
    <property type="match status" value="1"/>
</dbReference>
<dbReference type="SMART" id="SM00382">
    <property type="entry name" value="AAA"/>
    <property type="match status" value="1"/>
</dbReference>
<evidence type="ECO:0000313" key="6">
    <source>
        <dbReference type="Proteomes" id="UP000192997"/>
    </source>
</evidence>
<reference evidence="6" key="1">
    <citation type="submission" date="2017-04" db="EMBL/GenBank/DDBJ databases">
        <authorList>
            <person name="Abreu V.A."/>
            <person name="Popin R.V."/>
            <person name="Rigonato J."/>
            <person name="Andreote A.P."/>
            <person name="Schaker P.C."/>
            <person name="Hoff-Risseti C."/>
            <person name="Alvarenga D.O."/>
            <person name="Varani A.M."/>
            <person name="Fiore M.F."/>
        </authorList>
    </citation>
    <scope>NUCLEOTIDE SEQUENCE [LARGE SCALE GENOMIC DNA]</scope>
    <source>
        <strain evidence="6">CENA303</strain>
    </source>
</reference>
<dbReference type="GO" id="GO:0022857">
    <property type="term" value="F:transmembrane transporter activity"/>
    <property type="evidence" value="ECO:0007669"/>
    <property type="project" value="UniProtKB-ARBA"/>
</dbReference>
<evidence type="ECO:0000256" key="1">
    <source>
        <dbReference type="ARBA" id="ARBA00022448"/>
    </source>
</evidence>
<evidence type="ECO:0000259" key="4">
    <source>
        <dbReference type="PROSITE" id="PS50893"/>
    </source>
</evidence>
<gene>
    <name evidence="5" type="ORF">B7O87_07755</name>
</gene>
<dbReference type="InterPro" id="IPR017871">
    <property type="entry name" value="ABC_transporter-like_CS"/>
</dbReference>
<feature type="domain" description="ABC transporter" evidence="4">
    <location>
        <begin position="13"/>
        <end position="259"/>
    </location>
</feature>
<dbReference type="RefSeq" id="WP_085727950.1">
    <property type="nucleotide sequence ID" value="NZ_NBYN01000042.1"/>
</dbReference>
<evidence type="ECO:0000256" key="2">
    <source>
        <dbReference type="ARBA" id="ARBA00022741"/>
    </source>
</evidence>
<dbReference type="PANTHER" id="PTHR43423">
    <property type="entry name" value="ABC TRANSPORTER I FAMILY MEMBER 17"/>
    <property type="match status" value="1"/>
</dbReference>
<dbReference type="GO" id="GO:0005524">
    <property type="term" value="F:ATP binding"/>
    <property type="evidence" value="ECO:0007669"/>
    <property type="project" value="UniProtKB-KW"/>
</dbReference>
<dbReference type="Proteomes" id="UP000192997">
    <property type="component" value="Unassembled WGS sequence"/>
</dbReference>
<dbReference type="PANTHER" id="PTHR43423:SF1">
    <property type="entry name" value="ABC TRANSPORTER I FAMILY MEMBER 17"/>
    <property type="match status" value="1"/>
</dbReference>
<comment type="caution">
    <text evidence="5">The sequence shown here is derived from an EMBL/GenBank/DDBJ whole genome shotgun (WGS) entry which is preliminary data.</text>
</comment>
<keyword evidence="3" id="KW-0067">ATP-binding</keyword>
<protein>
    <submittedName>
        <fullName evidence="5">Cobalt ABC transporter</fullName>
    </submittedName>
</protein>
<name>A0A1X4G6V8_9CYAN</name>
<sequence length="263" mass="29989">MLENAPQKLSPLLKLEQVSLWAKLKAPSPKNMMGYPILQNISWEIFPGDRIIVVGKSGSGKTSLLRLLNRLEDPSSGKIYLNNQEYTRIPIVELRQQVVLVAQKPKLLGMTVRESLAYPLLLRNISREEIEKRIAYWRERLKIPQSWMGMTELQLSLGQQQLVTLVRALVTQPKILLLDQPISALDPVETSWLLEKITEGISDLCPDVKTTVLMVTYQIDTFQEFGNHLLHLEQGQIVTNLVSSQVDWNALKNTLITPAEEEW</sequence>
<dbReference type="GO" id="GO:0016887">
    <property type="term" value="F:ATP hydrolysis activity"/>
    <property type="evidence" value="ECO:0007669"/>
    <property type="project" value="InterPro"/>
</dbReference>
<dbReference type="EMBL" id="NBYN01000042">
    <property type="protein sequence ID" value="OSO90707.1"/>
    <property type="molecule type" value="Genomic_DNA"/>
</dbReference>
<dbReference type="Gene3D" id="3.40.50.300">
    <property type="entry name" value="P-loop containing nucleotide triphosphate hydrolases"/>
    <property type="match status" value="1"/>
</dbReference>
<dbReference type="InterPro" id="IPR003439">
    <property type="entry name" value="ABC_transporter-like_ATP-bd"/>
</dbReference>
<dbReference type="InterPro" id="IPR015856">
    <property type="entry name" value="ABC_transpr_CbiO/EcfA_su"/>
</dbReference>
<evidence type="ECO:0000256" key="3">
    <source>
        <dbReference type="ARBA" id="ARBA00022840"/>
    </source>
</evidence>
<dbReference type="GO" id="GO:0016020">
    <property type="term" value="C:membrane"/>
    <property type="evidence" value="ECO:0007669"/>
    <property type="project" value="InterPro"/>
</dbReference>
<evidence type="ECO:0000313" key="5">
    <source>
        <dbReference type="EMBL" id="OSO90707.1"/>
    </source>
</evidence>
<dbReference type="AlphaFoldDB" id="A0A1X4G6V8"/>
<dbReference type="InterPro" id="IPR003593">
    <property type="entry name" value="AAA+_ATPase"/>
</dbReference>
<keyword evidence="1" id="KW-0813">Transport</keyword>
<dbReference type="CDD" id="cd03225">
    <property type="entry name" value="ABC_cobalt_CbiO_domain1"/>
    <property type="match status" value="1"/>
</dbReference>
<dbReference type="PROSITE" id="PS50893">
    <property type="entry name" value="ABC_TRANSPORTER_2"/>
    <property type="match status" value="1"/>
</dbReference>
<organism evidence="5 6">
    <name type="scientific">Cylindrospermopsis raciborskii CENA303</name>
    <dbReference type="NCBI Taxonomy" id="1170769"/>
    <lineage>
        <taxon>Bacteria</taxon>
        <taxon>Bacillati</taxon>
        <taxon>Cyanobacteriota</taxon>
        <taxon>Cyanophyceae</taxon>
        <taxon>Nostocales</taxon>
        <taxon>Aphanizomenonaceae</taxon>
        <taxon>Cylindrospermopsis</taxon>
    </lineage>
</organism>